<proteinExistence type="predicted"/>
<dbReference type="EMBL" id="LT554871">
    <property type="protein sequence ID" value="SAM07990.1"/>
    <property type="molecule type" value="Genomic_DNA"/>
</dbReference>
<dbReference type="STRING" id="4829.A0A168S6T7"/>
<reference evidence="1" key="1">
    <citation type="submission" date="2016-04" db="EMBL/GenBank/DDBJ databases">
        <authorList>
            <person name="Evans L.H."/>
            <person name="Alamgir A."/>
            <person name="Owens N."/>
            <person name="Weber N.D."/>
            <person name="Virtaneva K."/>
            <person name="Barbian K."/>
            <person name="Babar A."/>
            <person name="Rosenke K."/>
        </authorList>
    </citation>
    <scope>NUCLEOTIDE SEQUENCE [LARGE SCALE GENOMIC DNA]</scope>
    <source>
        <strain evidence="1">CBS 101.48</strain>
    </source>
</reference>
<dbReference type="Proteomes" id="UP000078561">
    <property type="component" value="Unassembled WGS sequence"/>
</dbReference>
<organism evidence="1">
    <name type="scientific">Absidia glauca</name>
    <name type="common">Pin mould</name>
    <dbReference type="NCBI Taxonomy" id="4829"/>
    <lineage>
        <taxon>Eukaryota</taxon>
        <taxon>Fungi</taxon>
        <taxon>Fungi incertae sedis</taxon>
        <taxon>Mucoromycota</taxon>
        <taxon>Mucoromycotina</taxon>
        <taxon>Mucoromycetes</taxon>
        <taxon>Mucorales</taxon>
        <taxon>Cunninghamellaceae</taxon>
        <taxon>Absidia</taxon>
    </lineage>
</organism>
<dbReference type="InParanoid" id="A0A168S6T7"/>
<sequence>MFARHRKVGPLLQQLRYSSRLSNGSGHVHSTSDNKKYAVSLLSSKDIGNKKLADYPELIIGWTPNQDRVEPRTFIPNAAFLDYMTTTFAQHIHQVNDTALKGMAQWQKEGQLATSW</sequence>
<evidence type="ECO:0000313" key="2">
    <source>
        <dbReference type="Proteomes" id="UP000078561"/>
    </source>
</evidence>
<accession>A0A168S6T7</accession>
<evidence type="ECO:0000313" key="1">
    <source>
        <dbReference type="EMBL" id="SAM07990.1"/>
    </source>
</evidence>
<dbReference type="AlphaFoldDB" id="A0A168S6T7"/>
<keyword evidence="2" id="KW-1185">Reference proteome</keyword>
<dbReference type="OrthoDB" id="5397701at2759"/>
<gene>
    <name evidence="1" type="primary">ABSGL_13648.1 scaffold 14267</name>
</gene>
<name>A0A168S6T7_ABSGL</name>
<protein>
    <submittedName>
        <fullName evidence="1">Uncharacterized protein</fullName>
    </submittedName>
</protein>